<feature type="domain" description="PH" evidence="2">
    <location>
        <begin position="25"/>
        <end position="281"/>
    </location>
</feature>
<evidence type="ECO:0000256" key="1">
    <source>
        <dbReference type="SAM" id="MobiDB-lite"/>
    </source>
</evidence>
<feature type="region of interest" description="Disordered" evidence="1">
    <location>
        <begin position="381"/>
        <end position="441"/>
    </location>
</feature>
<feature type="non-terminal residue" evidence="3">
    <location>
        <position position="1"/>
    </location>
</feature>
<evidence type="ECO:0000259" key="2">
    <source>
        <dbReference type="PROSITE" id="PS50003"/>
    </source>
</evidence>
<gene>
    <name evidence="3" type="ORF">LAMO00422_LOCUS14096</name>
</gene>
<dbReference type="SUPFAM" id="SSF47769">
    <property type="entry name" value="SAM/Pointed domain"/>
    <property type="match status" value="1"/>
</dbReference>
<dbReference type="InterPro" id="IPR013761">
    <property type="entry name" value="SAM/pointed_sf"/>
</dbReference>
<dbReference type="AlphaFoldDB" id="A0A7S0H2B2"/>
<feature type="region of interest" description="Disordered" evidence="1">
    <location>
        <begin position="458"/>
        <end position="551"/>
    </location>
</feature>
<dbReference type="Gene3D" id="2.30.29.30">
    <property type="entry name" value="Pleckstrin-homology domain (PH domain)/Phosphotyrosine-binding domain (PTB)"/>
    <property type="match status" value="1"/>
</dbReference>
<feature type="compositionally biased region" description="Low complexity" evidence="1">
    <location>
        <begin position="494"/>
        <end position="513"/>
    </location>
</feature>
<organism evidence="3">
    <name type="scientific">Amorphochlora amoebiformis</name>
    <dbReference type="NCBI Taxonomy" id="1561963"/>
    <lineage>
        <taxon>Eukaryota</taxon>
        <taxon>Sar</taxon>
        <taxon>Rhizaria</taxon>
        <taxon>Cercozoa</taxon>
        <taxon>Chlorarachniophyceae</taxon>
        <taxon>Amorphochlora</taxon>
    </lineage>
</organism>
<dbReference type="InterPro" id="IPR001849">
    <property type="entry name" value="PH_domain"/>
</dbReference>
<evidence type="ECO:0000313" key="3">
    <source>
        <dbReference type="EMBL" id="CAD8455152.1"/>
    </source>
</evidence>
<feature type="compositionally biased region" description="Basic and acidic residues" evidence="1">
    <location>
        <begin position="384"/>
        <end position="399"/>
    </location>
</feature>
<dbReference type="InterPro" id="IPR011993">
    <property type="entry name" value="PH-like_dom_sf"/>
</dbReference>
<dbReference type="SMART" id="SM00233">
    <property type="entry name" value="PH"/>
    <property type="match status" value="2"/>
</dbReference>
<dbReference type="PROSITE" id="PS50003">
    <property type="entry name" value="PH_DOMAIN"/>
    <property type="match status" value="1"/>
</dbReference>
<name>A0A7S0H2B2_9EUKA</name>
<dbReference type="SUPFAM" id="SSF50729">
    <property type="entry name" value="PH domain-like"/>
    <property type="match status" value="2"/>
</dbReference>
<protein>
    <recommendedName>
        <fullName evidence="2">PH domain-containing protein</fullName>
    </recommendedName>
</protein>
<feature type="region of interest" description="Disordered" evidence="1">
    <location>
        <begin position="290"/>
        <end position="333"/>
    </location>
</feature>
<reference evidence="3" key="1">
    <citation type="submission" date="2021-01" db="EMBL/GenBank/DDBJ databases">
        <authorList>
            <person name="Corre E."/>
            <person name="Pelletier E."/>
            <person name="Niang G."/>
            <person name="Scheremetjew M."/>
            <person name="Finn R."/>
            <person name="Kale V."/>
            <person name="Holt S."/>
            <person name="Cochrane G."/>
            <person name="Meng A."/>
            <person name="Brown T."/>
            <person name="Cohen L."/>
        </authorList>
    </citation>
    <scope>NUCLEOTIDE SEQUENCE</scope>
    <source>
        <strain evidence="3">CCMP2058</strain>
    </source>
</reference>
<dbReference type="EMBL" id="HBEM01020581">
    <property type="protein sequence ID" value="CAD8455152.1"/>
    <property type="molecule type" value="Transcribed_RNA"/>
</dbReference>
<accession>A0A7S0H2B2</accession>
<feature type="compositionally biased region" description="Basic and acidic residues" evidence="1">
    <location>
        <begin position="475"/>
        <end position="484"/>
    </location>
</feature>
<proteinExistence type="predicted"/>
<sequence length="669" mass="74360">VSSGRSRVWHQMGNCSAREALPSGNVIKEGPLWFRAANSSKKRVRKFVVFMRANFPTVEDGSATKLLVLVTDNKSFVEDSLELPRCLYRDTSSFIVKKDNNTLTIRLKTAAADIWELQAETGPEMLAWFTVLRSKIEGPCVPMMTGYLRVAVHRAVLGAHGGVHGGIREMYRLLPQRSSSNGLACLASFSSVLSEEPIARYFLSKLSTEEKAEMTKIIEDERSRELKGFDPSAGKKFKFKIHMFVENKDGSGALVEKAFIFRATSRQDMSNWIKAILRASNDSAKAVAARQLSVSRRRQGHTSEQRLEGLPQTRNGGDSPVFSDSDGDSPKQHNNKMKRAILAELDFQRLENQRRHANKNQQHPLEPPLSTQIVNTVINKSKTRPGEKDRTHMGREARARGGVQSGARKASSGTGQKETQRFVIDPDQIGPPEITGPIPYRRESKYLASRSILPHPEEKYVASRSSIPPPPDPDPTGHHLDAKHGSYSHKNRIRAASAASATSANSMNSHSSSAPPPPPLEVTPPRRVRVTRRSAPSPVSPAPFQNARKARRVNEMRKSKGLPVELPDFLPEDVKMWSEKNVMVWASSQATLRRRPNILHKLQEQCVDGVGLLELNCEEDIEASGLGEDFQDHVTLLTAIRKLRSNGCPNTGLEEITEENIAGNTRDYS</sequence>